<sequence>MQVGFSSMVTCSCSELSLFEHPALGSSLVFQAEVILFEISCRKPPSAGLFIHSIISTGVFNCFCC</sequence>
<protein>
    <submittedName>
        <fullName evidence="1">Uncharacterized protein</fullName>
    </submittedName>
</protein>
<evidence type="ECO:0000313" key="1">
    <source>
        <dbReference type="EMBL" id="VUZ52320.1"/>
    </source>
</evidence>
<dbReference type="AlphaFoldDB" id="A0A564YYQ6"/>
<organism evidence="1 2">
    <name type="scientific">Hymenolepis diminuta</name>
    <name type="common">Rat tapeworm</name>
    <dbReference type="NCBI Taxonomy" id="6216"/>
    <lineage>
        <taxon>Eukaryota</taxon>
        <taxon>Metazoa</taxon>
        <taxon>Spiralia</taxon>
        <taxon>Lophotrochozoa</taxon>
        <taxon>Platyhelminthes</taxon>
        <taxon>Cestoda</taxon>
        <taxon>Eucestoda</taxon>
        <taxon>Cyclophyllidea</taxon>
        <taxon>Hymenolepididae</taxon>
        <taxon>Hymenolepis</taxon>
    </lineage>
</organism>
<evidence type="ECO:0000313" key="2">
    <source>
        <dbReference type="Proteomes" id="UP000321570"/>
    </source>
</evidence>
<dbReference type="EMBL" id="CABIJS010000488">
    <property type="protein sequence ID" value="VUZ52320.1"/>
    <property type="molecule type" value="Genomic_DNA"/>
</dbReference>
<accession>A0A564YYQ6</accession>
<keyword evidence="2" id="KW-1185">Reference proteome</keyword>
<dbReference type="Proteomes" id="UP000321570">
    <property type="component" value="Unassembled WGS sequence"/>
</dbReference>
<reference evidence="1 2" key="1">
    <citation type="submission" date="2019-07" db="EMBL/GenBank/DDBJ databases">
        <authorList>
            <person name="Jastrzebski P J."/>
            <person name="Paukszto L."/>
            <person name="Jastrzebski P J."/>
        </authorList>
    </citation>
    <scope>NUCLEOTIDE SEQUENCE [LARGE SCALE GENOMIC DNA]</scope>
    <source>
        <strain evidence="1 2">WMS-il1</strain>
    </source>
</reference>
<name>A0A564YYQ6_HYMDI</name>
<proteinExistence type="predicted"/>
<gene>
    <name evidence="1" type="ORF">WMSIL1_LOCUS10870</name>
</gene>